<name>A0A7X2GYK4_9NEIS</name>
<protein>
    <submittedName>
        <fullName evidence="3">DUF927 domain-containing protein</fullName>
    </submittedName>
</protein>
<keyword evidence="4" id="KW-1185">Reference proteome</keyword>
<feature type="domain" description="DUF927" evidence="2">
    <location>
        <begin position="19"/>
        <end position="302"/>
    </location>
</feature>
<sequence>MFEGVGGNGGESYQLKPRYEVKSNGVHYIGITHDKDGNAHEQPPLLLSDPIHLIGRGIDEQGSHYRIIEWRDRLTRQTKQAAIPQADIGSNAGWRQLQQYGITILSGRVKRERLSDYLQNHGSNTPYTITDRAGWHDGVYLLPNGEAIHDGKEAPRIIYNGDTSQAAAYTPAGTLEAWQQQIARYAAGNSRLCLALGTALAAPLLSLLGEESGGFHLYGDSSDGKTTAARVALSVWGKPSESIMTWQGTALAFNNTAAARNDGLLVLDEISQAAPKVIGNTVYSLMNGVNKAQGAKDGGNRALTRWRILMLSTGEKTPTSILKADNDWNAGQATRLPNIRAAAQYGIYDTLHGFSDGALLSEHLKETAEQHHGEAGRAFIRLIDPNTPAAAQERMAAFLASLPDLSGQVRRVARRFALCAAAIELAAPITGLPTGVGMAGIKQCFDEWLAKHGSGKYEDQQIIKQAADFLAQYAHSIRFADWPLPTGSKTGDNAAGYIARNAAGETEYLIIPAVFEREICGTYEPAKACIVLHGIGWLNKPKSGGWKVQKTQGSGRPRFYSLNSATPPESAEQD</sequence>
<dbReference type="AlphaFoldDB" id="A0A7X2GYK4"/>
<proteinExistence type="predicted"/>
<evidence type="ECO:0000313" key="3">
    <source>
        <dbReference type="EMBL" id="MRN38330.1"/>
    </source>
</evidence>
<accession>A0A7X2GYK4</accession>
<reference evidence="3" key="1">
    <citation type="journal article" name="Emerg. Infect. Dis.">
        <title>Two cases of a newly characterized neisseria species.</title>
        <authorList>
            <person name="Mustapha M."/>
            <person name="Lemos A.P.S."/>
            <person name="Harrison L.H."/>
            <person name="Vantyne D."/>
            <person name="Sacchi C.T."/>
        </authorList>
    </citation>
    <scope>NUCLEOTIDE SEQUENCE</scope>
    <source>
        <strain evidence="3">N.95.16</strain>
    </source>
</reference>
<dbReference type="Proteomes" id="UP000486297">
    <property type="component" value="Unassembled WGS sequence"/>
</dbReference>
<evidence type="ECO:0000256" key="1">
    <source>
        <dbReference type="SAM" id="MobiDB-lite"/>
    </source>
</evidence>
<evidence type="ECO:0000259" key="2">
    <source>
        <dbReference type="Pfam" id="PF06048"/>
    </source>
</evidence>
<feature type="region of interest" description="Disordered" evidence="1">
    <location>
        <begin position="544"/>
        <end position="574"/>
    </location>
</feature>
<dbReference type="Pfam" id="PF06048">
    <property type="entry name" value="DUF927"/>
    <property type="match status" value="1"/>
</dbReference>
<dbReference type="InterPro" id="IPR009270">
    <property type="entry name" value="DUF927"/>
</dbReference>
<dbReference type="EMBL" id="WJXO01000001">
    <property type="protein sequence ID" value="MRN38330.1"/>
    <property type="molecule type" value="Genomic_DNA"/>
</dbReference>
<organism evidence="3 4">
    <name type="scientific">Neisseria brasiliensis</name>
    <dbReference type="NCBI Taxonomy" id="2666100"/>
    <lineage>
        <taxon>Bacteria</taxon>
        <taxon>Pseudomonadati</taxon>
        <taxon>Pseudomonadota</taxon>
        <taxon>Betaproteobacteria</taxon>
        <taxon>Neisseriales</taxon>
        <taxon>Neisseriaceae</taxon>
        <taxon>Neisseria</taxon>
    </lineage>
</organism>
<comment type="caution">
    <text evidence="3">The sequence shown here is derived from an EMBL/GenBank/DDBJ whole genome shotgun (WGS) entry which is preliminary data.</text>
</comment>
<evidence type="ECO:0000313" key="4">
    <source>
        <dbReference type="Proteomes" id="UP000486297"/>
    </source>
</evidence>
<gene>
    <name evidence="3" type="ORF">GJU80_07510</name>
</gene>